<feature type="compositionally biased region" description="Polar residues" evidence="2">
    <location>
        <begin position="1245"/>
        <end position="1264"/>
    </location>
</feature>
<evidence type="ECO:0000313" key="5">
    <source>
        <dbReference type="Proteomes" id="UP000590412"/>
    </source>
</evidence>
<feature type="chain" id="PRO_5044694685" evidence="3">
    <location>
        <begin position="27"/>
        <end position="1329"/>
    </location>
</feature>
<feature type="coiled-coil region" evidence="1">
    <location>
        <begin position="69"/>
        <end position="131"/>
    </location>
</feature>
<feature type="coiled-coil region" evidence="1">
    <location>
        <begin position="190"/>
        <end position="301"/>
    </location>
</feature>
<feature type="compositionally biased region" description="Polar residues" evidence="2">
    <location>
        <begin position="1102"/>
        <end position="1153"/>
    </location>
</feature>
<feature type="compositionally biased region" description="Basic and acidic residues" evidence="2">
    <location>
        <begin position="1179"/>
        <end position="1224"/>
    </location>
</feature>
<protein>
    <submittedName>
        <fullName evidence="4">Uncharacterized protein</fullName>
    </submittedName>
</protein>
<keyword evidence="3" id="KW-0732">Signal</keyword>
<feature type="compositionally biased region" description="Basic and acidic residues" evidence="2">
    <location>
        <begin position="865"/>
        <end position="886"/>
    </location>
</feature>
<feature type="region of interest" description="Disordered" evidence="2">
    <location>
        <begin position="472"/>
        <end position="1329"/>
    </location>
</feature>
<evidence type="ECO:0000256" key="2">
    <source>
        <dbReference type="SAM" id="MobiDB-lite"/>
    </source>
</evidence>
<gene>
    <name evidence="4" type="ORF">FOB60_002677</name>
</gene>
<comment type="caution">
    <text evidence="4">The sequence shown here is derived from an EMBL/GenBank/DDBJ whole genome shotgun (WGS) entry which is preliminary data.</text>
</comment>
<proteinExistence type="predicted"/>
<feature type="compositionally biased region" description="Polar residues" evidence="2">
    <location>
        <begin position="645"/>
        <end position="655"/>
    </location>
</feature>
<evidence type="ECO:0000313" key="4">
    <source>
        <dbReference type="EMBL" id="KAF6052421.1"/>
    </source>
</evidence>
<feature type="compositionally biased region" description="Basic and acidic residues" evidence="2">
    <location>
        <begin position="942"/>
        <end position="959"/>
    </location>
</feature>
<feature type="signal peptide" evidence="3">
    <location>
        <begin position="1"/>
        <end position="26"/>
    </location>
</feature>
<evidence type="ECO:0000256" key="3">
    <source>
        <dbReference type="SAM" id="SignalP"/>
    </source>
</evidence>
<accession>A0A8X7TAQ4</accession>
<feature type="compositionally biased region" description="Polar residues" evidence="2">
    <location>
        <begin position="502"/>
        <end position="514"/>
    </location>
</feature>
<dbReference type="EMBL" id="JABWAB010000004">
    <property type="protein sequence ID" value="KAF6052421.1"/>
    <property type="molecule type" value="Genomic_DNA"/>
</dbReference>
<organism evidence="4 5">
    <name type="scientific">Candida parapsilosis</name>
    <name type="common">Yeast</name>
    <dbReference type="NCBI Taxonomy" id="5480"/>
    <lineage>
        <taxon>Eukaryota</taxon>
        <taxon>Fungi</taxon>
        <taxon>Dikarya</taxon>
        <taxon>Ascomycota</taxon>
        <taxon>Saccharomycotina</taxon>
        <taxon>Pichiomycetes</taxon>
        <taxon>Debaryomycetaceae</taxon>
        <taxon>Candida/Lodderomyces clade</taxon>
        <taxon>Candida</taxon>
    </lineage>
</organism>
<feature type="compositionally biased region" description="Low complexity" evidence="2">
    <location>
        <begin position="1092"/>
        <end position="1101"/>
    </location>
</feature>
<feature type="compositionally biased region" description="Basic and acidic residues" evidence="2">
    <location>
        <begin position="567"/>
        <end position="589"/>
    </location>
</feature>
<feature type="compositionally biased region" description="Polar residues" evidence="2">
    <location>
        <begin position="474"/>
        <end position="485"/>
    </location>
</feature>
<reference evidence="4" key="1">
    <citation type="submission" date="2020-03" db="EMBL/GenBank/DDBJ databases">
        <title>FDA dAtabase for Regulatory Grade micrObial Sequences (FDA-ARGOS): Supporting development and validation of Infectious Disease Dx tests.</title>
        <authorList>
            <person name="Campos J."/>
            <person name="Goldberg B."/>
            <person name="Tallon L."/>
            <person name="Sadzewicz L."/>
            <person name="Vavikolanu K."/>
            <person name="Mehta A."/>
            <person name="Aluvathingal J."/>
            <person name="Nadendla S."/>
            <person name="Nandy P."/>
            <person name="Geyer C."/>
            <person name="Yan Y."/>
            <person name="Sichtig H."/>
        </authorList>
    </citation>
    <scope>NUCLEOTIDE SEQUENCE [LARGE SCALE GENOMIC DNA]</scope>
    <source>
        <strain evidence="4">FDAARGOS_652</strain>
    </source>
</reference>
<feature type="compositionally biased region" description="Basic and acidic residues" evidence="2">
    <location>
        <begin position="661"/>
        <end position="724"/>
    </location>
</feature>
<feature type="compositionally biased region" description="Polar residues" evidence="2">
    <location>
        <begin position="825"/>
        <end position="835"/>
    </location>
</feature>
<dbReference type="OrthoDB" id="4026351at2759"/>
<feature type="compositionally biased region" description="Basic and acidic residues" evidence="2">
    <location>
        <begin position="776"/>
        <end position="800"/>
    </location>
</feature>
<dbReference type="Proteomes" id="UP000590412">
    <property type="component" value="Unassembled WGS sequence"/>
</dbReference>
<feature type="compositionally biased region" description="Basic and acidic residues" evidence="2">
    <location>
        <begin position="808"/>
        <end position="824"/>
    </location>
</feature>
<name>A0A8X7TAQ4_CANPA</name>
<feature type="compositionally biased region" description="Basic and acidic residues" evidence="2">
    <location>
        <begin position="518"/>
        <end position="535"/>
    </location>
</feature>
<feature type="compositionally biased region" description="Basic residues" evidence="2">
    <location>
        <begin position="1319"/>
        <end position="1329"/>
    </location>
</feature>
<feature type="compositionally biased region" description="Low complexity" evidence="2">
    <location>
        <begin position="620"/>
        <end position="629"/>
    </location>
</feature>
<feature type="compositionally biased region" description="Polar residues" evidence="2">
    <location>
        <begin position="1066"/>
        <end position="1078"/>
    </location>
</feature>
<feature type="compositionally biased region" description="Polar residues" evidence="2">
    <location>
        <begin position="1288"/>
        <end position="1311"/>
    </location>
</feature>
<feature type="compositionally biased region" description="Polar residues" evidence="2">
    <location>
        <begin position="726"/>
        <end position="735"/>
    </location>
</feature>
<evidence type="ECO:0000256" key="1">
    <source>
        <dbReference type="SAM" id="Coils"/>
    </source>
</evidence>
<feature type="compositionally biased region" description="Basic and acidic residues" evidence="2">
    <location>
        <begin position="969"/>
        <end position="1035"/>
    </location>
</feature>
<feature type="compositionally biased region" description="Polar residues" evidence="2">
    <location>
        <begin position="855"/>
        <end position="864"/>
    </location>
</feature>
<feature type="compositionally biased region" description="Basic and acidic residues" evidence="2">
    <location>
        <begin position="738"/>
        <end position="769"/>
    </location>
</feature>
<feature type="compositionally biased region" description="Basic and acidic residues" evidence="2">
    <location>
        <begin position="917"/>
        <end position="935"/>
    </location>
</feature>
<feature type="compositionally biased region" description="Basic and acidic residues" evidence="2">
    <location>
        <begin position="486"/>
        <end position="497"/>
    </location>
</feature>
<keyword evidence="1" id="KW-0175">Coiled coil</keyword>
<sequence length="1329" mass="148088">MSFSSLLTAVACVLLVVFYKLYESESRKLQSVQLEYDNYVKSSKLSQDEQNSLLKEEVELSKKDAFGKQEENRKLIEQLESQLKQYKSKKERLTALEDKLTSETLSLTKKMASKEKEIAELKHELNVSRQHGEKLARDYKFQLNTQIEKVSIENGLKIAELEELVAAAKRETLSQRELLRTIESGKEEVIVELRQSYNQSQKKLKELEHSNDDQIAKNNQLIKKYDQSQKSLEELRPAYKTMHEDYVKVSRDLDDTRQRLIDLKERAELLVHSEENLGKELEKSKDANKELSTELDHKSKELQVYQAFFKKCDIFIEDLKRFDDGFDKLAKQLEQAGTTYEAASSGEDYHSDEGYLSDTKSGEVDQHEFAILTKKASKNTFTLIQRYIEELRSKVAREKSVSSKNVTENADLRNKIVSLKEKLSKAESRNVVVLSAILELRKLIEDELSHSPVDENKLKEVLHAAYQKIEESLKTNSPSKIAQQSENEHKTKDKDVAKQVVGHSSDTVSKPQNSEGNADAKDDEKDDEKDGRDNENVSASAGTETKNHEDGKKGSLVADSDPVQNTKDNDKFGKSHGESTRETVQEKETLSNTQHTDAPTAKSAAPTSNVKQPLASMWTSKDASNANSDVDSDFAPPTPIFKTFKNISSTSSFAPTLNVKENVDSDTKRGTSDQIKKSNETKTKELDGADKRETNEADHYRSAEDGSENSHKNKSAVEEKEPNPHSEASVSNQGAETEDSKSTLEKIDKKLHDDVIAEEKTTQDEKSLAEEEAQDDKEILNRYDLRVAENEGDEEKKPDPSVDPLSEEPERHVDESHMETKESHNVAQPSSQSQLKFDAFKRDIENAKNGGASASGDTINTENTKGAKDNKRSTESDYRSVSEGKFKAFASDIQDAKNSKDSNLIAKSQEGPDREEEPVNGRDNLRLKSHSKDNDHDEEEKGDVKNEHSGSKGVEKQNEPEEQVAMSKAKKDEECKQSYEKDKSEEASRKNEEVKGVEPRIDDATEAGEKAVEVRESSIEHDDVNKNDPTEYDKMSHKHGKSGLEPVSDLKSTKTSKSDTKEDSLAANSLNHTENGPSVSDDGDKIDELEASSKASNNNESVVDTKSNETTVTSASKSVEDAGSSTLKSDKVSQNGAGAQATTVDVDTESIGTETAEKIVQSRKHAEQVAEEGKDDTEQESKPENQGEEKGGDKEANSTNVDKAESAQHVAELDNKGSNRRDTNETMPPSREDDYEEEGKDDEATAQSRSSIESEGTTDVNDTLSLGKEASNDYKSNAGDDNIHDRSTPTPNVNEGPTKTISNLKSNSNSPTKKSESRKTKKKKSKTGF</sequence>